<proteinExistence type="predicted"/>
<evidence type="ECO:0000256" key="5">
    <source>
        <dbReference type="ARBA" id="ARBA00022723"/>
    </source>
</evidence>
<feature type="non-terminal residue" evidence="11">
    <location>
        <position position="408"/>
    </location>
</feature>
<evidence type="ECO:0000256" key="2">
    <source>
        <dbReference type="ARBA" id="ARBA00004906"/>
    </source>
</evidence>
<feature type="region of interest" description="Disordered" evidence="9">
    <location>
        <begin position="334"/>
        <end position="390"/>
    </location>
</feature>
<keyword evidence="5" id="KW-0479">Metal-binding</keyword>
<comment type="catalytic activity">
    <reaction evidence="1">
        <text>S-ubiquitinyl-[E2 ubiquitin-conjugating enzyme]-L-cysteine + [acceptor protein]-L-lysine = [E2 ubiquitin-conjugating enzyme]-L-cysteine + N(6)-ubiquitinyl-[acceptor protein]-L-lysine.</text>
        <dbReference type="EC" id="2.3.2.27"/>
    </reaction>
</comment>
<feature type="domain" description="RING-type" evidence="10">
    <location>
        <begin position="55"/>
        <end position="95"/>
    </location>
</feature>
<evidence type="ECO:0000256" key="6">
    <source>
        <dbReference type="ARBA" id="ARBA00022771"/>
    </source>
</evidence>
<sequence>MALPGRARDEIGSESDNDDKEMSLTEYDKTRATVQLVRGRSIVMNTKSLTTELTCPICLDLLTTTMTTKECLHRFCSECISMALLRGNKECPTCRTKLVSKRSLRHDTNFDELIKRIWPDRHKYDEMLTVANQDGDDALSSIVAFVDEDDEKKADIALEVDYDPYDNDAPTPPALLDSRRTTSPMQMGGEDSGRRTPPWFAMGNIKKEELGPKEKKLFMEAQAAYLKLKSRRLGANLAGLNRVFDCVSTETHSKASRDSSPPREPHAKMRKLNNGGTKRAEDGKSIASSAGSVYESDSDHDDSARIDVELDRDDMEEIDMMDPRLFLVDTSKEVKRPPKKKKMRKEPMRMEFTNQPSTSTAIIPTPNKPFERPEPAAFDPRLNSNPPYPDALEHFAELMPNGRGATWQ</sequence>
<dbReference type="GO" id="GO:0003682">
    <property type="term" value="F:chromatin binding"/>
    <property type="evidence" value="ECO:0007669"/>
    <property type="project" value="TreeGrafter"/>
</dbReference>
<name>A0AAV5X0R6_9BILA</name>
<keyword evidence="4" id="KW-0808">Transferase</keyword>
<dbReference type="EC" id="2.3.2.27" evidence="3"/>
<dbReference type="GO" id="GO:0008270">
    <property type="term" value="F:zinc ion binding"/>
    <property type="evidence" value="ECO:0007669"/>
    <property type="project" value="UniProtKB-KW"/>
</dbReference>
<evidence type="ECO:0000256" key="3">
    <source>
        <dbReference type="ARBA" id="ARBA00012483"/>
    </source>
</evidence>
<organism evidence="11 12">
    <name type="scientific">Pristionchus fissidentatus</name>
    <dbReference type="NCBI Taxonomy" id="1538716"/>
    <lineage>
        <taxon>Eukaryota</taxon>
        <taxon>Metazoa</taxon>
        <taxon>Ecdysozoa</taxon>
        <taxon>Nematoda</taxon>
        <taxon>Chromadorea</taxon>
        <taxon>Rhabditida</taxon>
        <taxon>Rhabditina</taxon>
        <taxon>Diplogasteromorpha</taxon>
        <taxon>Diplogasteroidea</taxon>
        <taxon>Neodiplogasteridae</taxon>
        <taxon>Pristionchus</taxon>
    </lineage>
</organism>
<keyword evidence="12" id="KW-1185">Reference proteome</keyword>
<dbReference type="EMBL" id="BTSY01000007">
    <property type="protein sequence ID" value="GMT36495.1"/>
    <property type="molecule type" value="Genomic_DNA"/>
</dbReference>
<keyword evidence="6 8" id="KW-0863">Zinc-finger</keyword>
<evidence type="ECO:0000259" key="10">
    <source>
        <dbReference type="PROSITE" id="PS50089"/>
    </source>
</evidence>
<evidence type="ECO:0000256" key="7">
    <source>
        <dbReference type="ARBA" id="ARBA00022833"/>
    </source>
</evidence>
<dbReference type="SUPFAM" id="SSF57850">
    <property type="entry name" value="RING/U-box"/>
    <property type="match status" value="1"/>
</dbReference>
<feature type="region of interest" description="Disordered" evidence="9">
    <location>
        <begin position="251"/>
        <end position="304"/>
    </location>
</feature>
<dbReference type="Proteomes" id="UP001432322">
    <property type="component" value="Unassembled WGS sequence"/>
</dbReference>
<gene>
    <name evidence="11" type="ORF">PFISCL1PPCAC_27792</name>
</gene>
<dbReference type="AlphaFoldDB" id="A0AAV5X0R6"/>
<evidence type="ECO:0000313" key="12">
    <source>
        <dbReference type="Proteomes" id="UP001432322"/>
    </source>
</evidence>
<dbReference type="InterPro" id="IPR043540">
    <property type="entry name" value="RING1/RING2"/>
</dbReference>
<feature type="compositionally biased region" description="Basic and acidic residues" evidence="9">
    <location>
        <begin position="251"/>
        <end position="267"/>
    </location>
</feature>
<dbReference type="PANTHER" id="PTHR46076">
    <property type="entry name" value="E3 UBIQUITIN-PROTEIN LIGASE RING1 / RING 2 FAMILY MEMBER"/>
    <property type="match status" value="1"/>
</dbReference>
<feature type="region of interest" description="Disordered" evidence="9">
    <location>
        <begin position="1"/>
        <end position="24"/>
    </location>
</feature>
<dbReference type="SMART" id="SM00184">
    <property type="entry name" value="RING"/>
    <property type="match status" value="1"/>
</dbReference>
<evidence type="ECO:0000313" key="11">
    <source>
        <dbReference type="EMBL" id="GMT36495.1"/>
    </source>
</evidence>
<dbReference type="PROSITE" id="PS50089">
    <property type="entry name" value="ZF_RING_2"/>
    <property type="match status" value="1"/>
</dbReference>
<dbReference type="GO" id="GO:0031519">
    <property type="term" value="C:PcG protein complex"/>
    <property type="evidence" value="ECO:0007669"/>
    <property type="project" value="TreeGrafter"/>
</dbReference>
<dbReference type="GO" id="GO:0061630">
    <property type="term" value="F:ubiquitin protein ligase activity"/>
    <property type="evidence" value="ECO:0007669"/>
    <property type="project" value="UniProtKB-EC"/>
</dbReference>
<dbReference type="Pfam" id="PF13923">
    <property type="entry name" value="zf-C3HC4_2"/>
    <property type="match status" value="1"/>
</dbReference>
<evidence type="ECO:0000256" key="9">
    <source>
        <dbReference type="SAM" id="MobiDB-lite"/>
    </source>
</evidence>
<feature type="compositionally biased region" description="Polar residues" evidence="9">
    <location>
        <begin position="352"/>
        <end position="362"/>
    </location>
</feature>
<feature type="region of interest" description="Disordered" evidence="9">
    <location>
        <begin position="167"/>
        <end position="200"/>
    </location>
</feature>
<dbReference type="GO" id="GO:0000151">
    <property type="term" value="C:ubiquitin ligase complex"/>
    <property type="evidence" value="ECO:0007669"/>
    <property type="project" value="InterPro"/>
</dbReference>
<dbReference type="InterPro" id="IPR017907">
    <property type="entry name" value="Znf_RING_CS"/>
</dbReference>
<dbReference type="Gene3D" id="3.30.40.10">
    <property type="entry name" value="Zinc/RING finger domain, C3HC4 (zinc finger)"/>
    <property type="match status" value="1"/>
</dbReference>
<dbReference type="CDD" id="cd16531">
    <property type="entry name" value="RING-HC_RING1-like"/>
    <property type="match status" value="1"/>
</dbReference>
<keyword evidence="7" id="KW-0862">Zinc</keyword>
<evidence type="ECO:0000256" key="4">
    <source>
        <dbReference type="ARBA" id="ARBA00022679"/>
    </source>
</evidence>
<comment type="pathway">
    <text evidence="2">Protein modification; protein ubiquitination.</text>
</comment>
<dbReference type="PANTHER" id="PTHR46076:SF3">
    <property type="entry name" value="E3 UBIQUITIN-PROTEIN LIGASE RING1"/>
    <property type="match status" value="1"/>
</dbReference>
<evidence type="ECO:0000256" key="8">
    <source>
        <dbReference type="PROSITE-ProRule" id="PRU00175"/>
    </source>
</evidence>
<dbReference type="InterPro" id="IPR013083">
    <property type="entry name" value="Znf_RING/FYVE/PHD"/>
</dbReference>
<dbReference type="InterPro" id="IPR001841">
    <property type="entry name" value="Znf_RING"/>
</dbReference>
<feature type="compositionally biased region" description="Basic and acidic residues" evidence="9">
    <location>
        <begin position="1"/>
        <end position="11"/>
    </location>
</feature>
<dbReference type="PROSITE" id="PS00518">
    <property type="entry name" value="ZF_RING_1"/>
    <property type="match status" value="1"/>
</dbReference>
<reference evidence="11" key="1">
    <citation type="submission" date="2023-10" db="EMBL/GenBank/DDBJ databases">
        <title>Genome assembly of Pristionchus species.</title>
        <authorList>
            <person name="Yoshida K."/>
            <person name="Sommer R.J."/>
        </authorList>
    </citation>
    <scope>NUCLEOTIDE SEQUENCE</scope>
    <source>
        <strain evidence="11">RS5133</strain>
    </source>
</reference>
<evidence type="ECO:0000256" key="1">
    <source>
        <dbReference type="ARBA" id="ARBA00000900"/>
    </source>
</evidence>
<comment type="caution">
    <text evidence="11">The sequence shown here is derived from an EMBL/GenBank/DDBJ whole genome shotgun (WGS) entry which is preliminary data.</text>
</comment>
<accession>A0AAV5X0R6</accession>
<protein>
    <recommendedName>
        <fullName evidence="3">RING-type E3 ubiquitin transferase</fullName>
        <ecNumber evidence="3">2.3.2.27</ecNumber>
    </recommendedName>
</protein>